<keyword evidence="3" id="KW-0378">Hydrolase</keyword>
<dbReference type="Pfam" id="PF04231">
    <property type="entry name" value="Endonuclease_1"/>
    <property type="match status" value="1"/>
</dbReference>
<gene>
    <name evidence="5" type="ORF">AZI86_04730</name>
</gene>
<dbReference type="AlphaFoldDB" id="A0A150WPW0"/>
<dbReference type="GO" id="GO:0004518">
    <property type="term" value="F:nuclease activity"/>
    <property type="evidence" value="ECO:0007669"/>
    <property type="project" value="UniProtKB-KW"/>
</dbReference>
<keyword evidence="4" id="KW-0732">Signal</keyword>
<evidence type="ECO:0000256" key="2">
    <source>
        <dbReference type="ARBA" id="ARBA00022722"/>
    </source>
</evidence>
<dbReference type="InterPro" id="IPR044925">
    <property type="entry name" value="His-Me_finger_sf"/>
</dbReference>
<reference evidence="5 6" key="1">
    <citation type="submission" date="2016-03" db="EMBL/GenBank/DDBJ databases">
        <authorList>
            <person name="Ploux O."/>
        </authorList>
    </citation>
    <scope>NUCLEOTIDE SEQUENCE [LARGE SCALE GENOMIC DNA]</scope>
    <source>
        <strain evidence="5 6">R0</strain>
    </source>
</reference>
<comment type="similarity">
    <text evidence="1">Belongs to the EndA/NucM nuclease family.</text>
</comment>
<dbReference type="EMBL" id="LUKE01000001">
    <property type="protein sequence ID" value="KYG66364.1"/>
    <property type="molecule type" value="Genomic_DNA"/>
</dbReference>
<name>A0A150WPW0_BDEBC</name>
<proteinExistence type="inferred from homology"/>
<dbReference type="RefSeq" id="WP_061833929.1">
    <property type="nucleotide sequence ID" value="NZ_LUKE01000001.1"/>
</dbReference>
<comment type="caution">
    <text evidence="5">The sequence shown here is derived from an EMBL/GenBank/DDBJ whole genome shotgun (WGS) entry which is preliminary data.</text>
</comment>
<evidence type="ECO:0000256" key="1">
    <source>
        <dbReference type="ARBA" id="ARBA00006429"/>
    </source>
</evidence>
<dbReference type="Proteomes" id="UP000075320">
    <property type="component" value="Unassembled WGS sequence"/>
</dbReference>
<evidence type="ECO:0000313" key="6">
    <source>
        <dbReference type="Proteomes" id="UP000075320"/>
    </source>
</evidence>
<dbReference type="PANTHER" id="PTHR33607">
    <property type="entry name" value="ENDONUCLEASE-1"/>
    <property type="match status" value="1"/>
</dbReference>
<feature type="chain" id="PRO_5007573480" evidence="4">
    <location>
        <begin position="19"/>
        <end position="284"/>
    </location>
</feature>
<dbReference type="InterPro" id="IPR007346">
    <property type="entry name" value="Endonuclease-I"/>
</dbReference>
<evidence type="ECO:0000256" key="4">
    <source>
        <dbReference type="SAM" id="SignalP"/>
    </source>
</evidence>
<evidence type="ECO:0000313" key="5">
    <source>
        <dbReference type="EMBL" id="KYG66364.1"/>
    </source>
</evidence>
<dbReference type="SUPFAM" id="SSF54060">
    <property type="entry name" value="His-Me finger endonucleases"/>
    <property type="match status" value="1"/>
</dbReference>
<evidence type="ECO:0000256" key="3">
    <source>
        <dbReference type="ARBA" id="ARBA00022801"/>
    </source>
</evidence>
<accession>A0A150WPW0</accession>
<keyword evidence="6" id="KW-1185">Reference proteome</keyword>
<feature type="signal peptide" evidence="4">
    <location>
        <begin position="1"/>
        <end position="18"/>
    </location>
</feature>
<dbReference type="GO" id="GO:0016787">
    <property type="term" value="F:hydrolase activity"/>
    <property type="evidence" value="ECO:0007669"/>
    <property type="project" value="UniProtKB-KW"/>
</dbReference>
<dbReference type="OrthoDB" id="5294648at2"/>
<dbReference type="PANTHER" id="PTHR33607:SF2">
    <property type="entry name" value="ENDONUCLEASE-1"/>
    <property type="match status" value="1"/>
</dbReference>
<sequence>MKLFAMLALVLAAQICSAAGTSQKFAYYGEEFYNNIATGMKGDELRENINHVLESFHRSVPNKFDEISNECSGSGCYTQTSLGYDGARVFLMGKYYLVDHGNGEYGVRDVYCNNEKTSRDFRGKERPGPNRVPNANVINTEHTWPQSRFGGHGRGYQKADLHHLFPTDSQANSTRGNFNFGEVAQDTKQVNCVASRFGRATDGTQNIFEPPDNHKGNVARALFYFAVRYQMHINPSEEAYLRKWSKEDPVDEDEMARNQAIFEVQGNRNPFIDVPGLEDLIHDF</sequence>
<organism evidence="5 6">
    <name type="scientific">Bdellovibrio bacteriovorus</name>
    <dbReference type="NCBI Taxonomy" id="959"/>
    <lineage>
        <taxon>Bacteria</taxon>
        <taxon>Pseudomonadati</taxon>
        <taxon>Bdellovibrionota</taxon>
        <taxon>Bdellovibrionia</taxon>
        <taxon>Bdellovibrionales</taxon>
        <taxon>Pseudobdellovibrionaceae</taxon>
        <taxon>Bdellovibrio</taxon>
    </lineage>
</organism>
<protein>
    <submittedName>
        <fullName evidence="5">Nuclease</fullName>
    </submittedName>
</protein>
<keyword evidence="2" id="KW-0540">Nuclease</keyword>